<dbReference type="Pfam" id="PF13528">
    <property type="entry name" value="Glyco_trans_1_3"/>
    <property type="match status" value="1"/>
</dbReference>
<reference evidence="1 2" key="1">
    <citation type="submission" date="2018-03" db="EMBL/GenBank/DDBJ databases">
        <title>Neisseria weixii sp. nov., isolated from the intestinal contents of Tibetan Plateau pika (Ochotona curzoniae) in Yushu, Qinghai Province, China.</title>
        <authorList>
            <person name="Gui Z."/>
        </authorList>
    </citation>
    <scope>NUCLEOTIDE SEQUENCE [LARGE SCALE GENOMIC DNA]</scope>
    <source>
        <strain evidence="1 2">ATCC 51483</strain>
    </source>
</reference>
<proteinExistence type="predicted"/>
<dbReference type="OrthoDB" id="9793805at2"/>
<protein>
    <submittedName>
        <fullName evidence="1">Uncharacterized protein</fullName>
    </submittedName>
</protein>
<evidence type="ECO:0000313" key="2">
    <source>
        <dbReference type="Proteomes" id="UP000241868"/>
    </source>
</evidence>
<sequence>MLPPPLLPYGLKAFAPADDYWQAFGQPILPPLIPANPHPADDKGFVLVYLPFENLGQVQTWLRSAPQQRFRVYAAVDKMVSDGLIKVHPFSRTAFPRNITECSSVITNAGFGLCSEVIASGKKTTGSSAG</sequence>
<dbReference type="Proteomes" id="UP000241868">
    <property type="component" value="Unassembled WGS sequence"/>
</dbReference>
<dbReference type="AlphaFoldDB" id="A0A2P7U1Y9"/>
<comment type="caution">
    <text evidence="1">The sequence shown here is derived from an EMBL/GenBank/DDBJ whole genome shotgun (WGS) entry which is preliminary data.</text>
</comment>
<keyword evidence="2" id="KW-1185">Reference proteome</keyword>
<dbReference type="RefSeq" id="WP_106740515.1">
    <property type="nucleotide sequence ID" value="NZ_PXYY01000010.1"/>
</dbReference>
<accession>A0A2P7U1Y9</accession>
<evidence type="ECO:0000313" key="1">
    <source>
        <dbReference type="EMBL" id="PSJ81000.1"/>
    </source>
</evidence>
<dbReference type="EMBL" id="PXYY01000010">
    <property type="protein sequence ID" value="PSJ81000.1"/>
    <property type="molecule type" value="Genomic_DNA"/>
</dbReference>
<organism evidence="1 2">
    <name type="scientific">Neisseria iguanae</name>
    <dbReference type="NCBI Taxonomy" id="90242"/>
    <lineage>
        <taxon>Bacteria</taxon>
        <taxon>Pseudomonadati</taxon>
        <taxon>Pseudomonadota</taxon>
        <taxon>Betaproteobacteria</taxon>
        <taxon>Neisseriales</taxon>
        <taxon>Neisseriaceae</taxon>
        <taxon>Neisseria</taxon>
    </lineage>
</organism>
<gene>
    <name evidence="1" type="ORF">C7N83_02925</name>
</gene>
<name>A0A2P7U1Y9_9NEIS</name>